<dbReference type="EMBL" id="BFAA01042247">
    <property type="protein sequence ID" value="GCB83839.1"/>
    <property type="molecule type" value="Genomic_DNA"/>
</dbReference>
<sequence>TPLEKDNSAEFRQREARASQLAKEIESSPQYRVRISMENDDGRTEEEKFSAVQRPPSERDSPSINSSRDGKYIPLPQRSRDGVSRGGGLRSSVPRGGRVGSGSIPPRGGLHHPDSSPSPASDQRIING</sequence>
<dbReference type="GO" id="GO:0034063">
    <property type="term" value="P:stress granule assembly"/>
    <property type="evidence" value="ECO:0007669"/>
    <property type="project" value="TreeGrafter"/>
</dbReference>
<gene>
    <name evidence="3" type="ORF">scyTo_0024261</name>
</gene>
<dbReference type="GO" id="GO:0010494">
    <property type="term" value="C:cytoplasmic stress granule"/>
    <property type="evidence" value="ECO:0007669"/>
    <property type="project" value="TreeGrafter"/>
</dbReference>
<proteinExistence type="predicted"/>
<evidence type="ECO:0000313" key="3">
    <source>
        <dbReference type="EMBL" id="GCB83839.1"/>
    </source>
</evidence>
<feature type="compositionally biased region" description="Basic and acidic residues" evidence="1">
    <location>
        <begin position="1"/>
        <end position="17"/>
    </location>
</feature>
<dbReference type="OrthoDB" id="2275718at2759"/>
<comment type="caution">
    <text evidence="3">The sequence shown here is derived from an EMBL/GenBank/DDBJ whole genome shotgun (WGS) entry which is preliminary data.</text>
</comment>
<accession>A0A401QEL9</accession>
<dbReference type="AlphaFoldDB" id="A0A401QEL9"/>
<feature type="region of interest" description="Disordered" evidence="1">
    <location>
        <begin position="1"/>
        <end position="128"/>
    </location>
</feature>
<dbReference type="InterPro" id="IPR045117">
    <property type="entry name" value="ATXN2-like"/>
</dbReference>
<dbReference type="PANTHER" id="PTHR12854">
    <property type="entry name" value="ATAXIN 2-RELATED"/>
    <property type="match status" value="1"/>
</dbReference>
<dbReference type="STRING" id="75743.A0A401QEL9"/>
<dbReference type="GO" id="GO:0003729">
    <property type="term" value="F:mRNA binding"/>
    <property type="evidence" value="ECO:0007669"/>
    <property type="project" value="TreeGrafter"/>
</dbReference>
<feature type="compositionally biased region" description="Low complexity" evidence="1">
    <location>
        <begin position="90"/>
        <end position="108"/>
    </location>
</feature>
<dbReference type="PANTHER" id="PTHR12854:SF8">
    <property type="entry name" value="ATAXIN-2-LIKE PROTEIN"/>
    <property type="match status" value="1"/>
</dbReference>
<dbReference type="Pfam" id="PF06741">
    <property type="entry name" value="LsmAD"/>
    <property type="match status" value="1"/>
</dbReference>
<reference evidence="3 4" key="1">
    <citation type="journal article" date="2018" name="Nat. Ecol. Evol.">
        <title>Shark genomes provide insights into elasmobranch evolution and the origin of vertebrates.</title>
        <authorList>
            <person name="Hara Y"/>
            <person name="Yamaguchi K"/>
            <person name="Onimaru K"/>
            <person name="Kadota M"/>
            <person name="Koyanagi M"/>
            <person name="Keeley SD"/>
            <person name="Tatsumi K"/>
            <person name="Tanaka K"/>
            <person name="Motone F"/>
            <person name="Kageyama Y"/>
            <person name="Nozu R"/>
            <person name="Adachi N"/>
            <person name="Nishimura O"/>
            <person name="Nakagawa R"/>
            <person name="Tanegashima C"/>
            <person name="Kiyatake I"/>
            <person name="Matsumoto R"/>
            <person name="Murakumo K"/>
            <person name="Nishida K"/>
            <person name="Terakita A"/>
            <person name="Kuratani S"/>
            <person name="Sato K"/>
            <person name="Hyodo S Kuraku.S."/>
        </authorList>
    </citation>
    <scope>NUCLEOTIDE SEQUENCE [LARGE SCALE GENOMIC DNA]</scope>
</reference>
<evidence type="ECO:0000259" key="2">
    <source>
        <dbReference type="SMART" id="SM01272"/>
    </source>
</evidence>
<organism evidence="3 4">
    <name type="scientific">Scyliorhinus torazame</name>
    <name type="common">Cloudy catshark</name>
    <name type="synonym">Catulus torazame</name>
    <dbReference type="NCBI Taxonomy" id="75743"/>
    <lineage>
        <taxon>Eukaryota</taxon>
        <taxon>Metazoa</taxon>
        <taxon>Chordata</taxon>
        <taxon>Craniata</taxon>
        <taxon>Vertebrata</taxon>
        <taxon>Chondrichthyes</taxon>
        <taxon>Elasmobranchii</taxon>
        <taxon>Galeomorphii</taxon>
        <taxon>Galeoidea</taxon>
        <taxon>Carcharhiniformes</taxon>
        <taxon>Scyliorhinidae</taxon>
        <taxon>Scyliorhinus</taxon>
    </lineage>
</organism>
<name>A0A401QEL9_SCYTO</name>
<feature type="domain" description="LsmAD" evidence="2">
    <location>
        <begin position="1"/>
        <end position="55"/>
    </location>
</feature>
<dbReference type="OMA" id="RDSKHIP"/>
<feature type="non-terminal residue" evidence="3">
    <location>
        <position position="1"/>
    </location>
</feature>
<protein>
    <recommendedName>
        <fullName evidence="2">LsmAD domain-containing protein</fullName>
    </recommendedName>
</protein>
<keyword evidence="4" id="KW-1185">Reference proteome</keyword>
<dbReference type="Proteomes" id="UP000288216">
    <property type="component" value="Unassembled WGS sequence"/>
</dbReference>
<feature type="compositionally biased region" description="Basic and acidic residues" evidence="1">
    <location>
        <begin position="35"/>
        <end position="49"/>
    </location>
</feature>
<feature type="non-terminal residue" evidence="3">
    <location>
        <position position="128"/>
    </location>
</feature>
<evidence type="ECO:0000256" key="1">
    <source>
        <dbReference type="SAM" id="MobiDB-lite"/>
    </source>
</evidence>
<evidence type="ECO:0000313" key="4">
    <source>
        <dbReference type="Proteomes" id="UP000288216"/>
    </source>
</evidence>
<dbReference type="SMART" id="SM01272">
    <property type="entry name" value="LsmAD"/>
    <property type="match status" value="1"/>
</dbReference>
<dbReference type="InterPro" id="IPR009604">
    <property type="entry name" value="LsmAD_domain"/>
</dbReference>